<dbReference type="GO" id="GO:1990112">
    <property type="term" value="C:RQC complex"/>
    <property type="evidence" value="ECO:0007669"/>
    <property type="project" value="UniProtKB-UniRule"/>
</dbReference>
<feature type="region of interest" description="Disordered" evidence="16">
    <location>
        <begin position="258"/>
        <end position="288"/>
    </location>
</feature>
<evidence type="ECO:0000256" key="14">
    <source>
        <dbReference type="PROSITE-ProRule" id="PRU00175"/>
    </source>
</evidence>
<comment type="pathway">
    <text evidence="3 15">Protein modification; protein ubiquitination.</text>
</comment>
<dbReference type="PROSITE" id="PS50089">
    <property type="entry name" value="ZF_RING_2"/>
    <property type="match status" value="1"/>
</dbReference>
<dbReference type="InterPro" id="IPR001841">
    <property type="entry name" value="Znf_RING"/>
</dbReference>
<dbReference type="InterPro" id="IPR039795">
    <property type="entry name" value="LTN1/Rkr1"/>
</dbReference>
<evidence type="ECO:0000256" key="8">
    <source>
        <dbReference type="ARBA" id="ARBA00022679"/>
    </source>
</evidence>
<dbReference type="UniPathway" id="UPA00143"/>
<name>A0A7S4RCT9_9STRA</name>
<dbReference type="EMBL" id="HBNS01020563">
    <property type="protein sequence ID" value="CAE4609911.1"/>
    <property type="molecule type" value="Transcribed_RNA"/>
</dbReference>
<evidence type="ECO:0000256" key="16">
    <source>
        <dbReference type="SAM" id="MobiDB-lite"/>
    </source>
</evidence>
<dbReference type="GO" id="GO:0072344">
    <property type="term" value="P:rescue of stalled ribosome"/>
    <property type="evidence" value="ECO:0007669"/>
    <property type="project" value="UniProtKB-UniRule"/>
</dbReference>
<evidence type="ECO:0000256" key="10">
    <source>
        <dbReference type="ARBA" id="ARBA00022737"/>
    </source>
</evidence>
<dbReference type="GO" id="GO:0016567">
    <property type="term" value="P:protein ubiquitination"/>
    <property type="evidence" value="ECO:0007669"/>
    <property type="project" value="UniProtKB-UniPathway"/>
</dbReference>
<evidence type="ECO:0000256" key="7">
    <source>
        <dbReference type="ARBA" id="ARBA00022490"/>
    </source>
</evidence>
<dbReference type="CDD" id="cd16491">
    <property type="entry name" value="RING-CH-C4HC3_LTN1"/>
    <property type="match status" value="1"/>
</dbReference>
<keyword evidence="9 15" id="KW-0479">Metal-binding</keyword>
<dbReference type="FunFam" id="3.30.40.10:FF:000038">
    <property type="entry name" value="E3 ubiquitin-protein ligase listerin"/>
    <property type="match status" value="1"/>
</dbReference>
<dbReference type="GO" id="GO:1990116">
    <property type="term" value="P:ribosome-associated ubiquitin-dependent protein catabolic process"/>
    <property type="evidence" value="ECO:0007669"/>
    <property type="project" value="UniProtKB-UniRule"/>
</dbReference>
<comment type="subcellular location">
    <subcellularLocation>
        <location evidence="2">Cytoplasm</location>
        <location evidence="2">Cytosol</location>
    </subcellularLocation>
</comment>
<evidence type="ECO:0000256" key="1">
    <source>
        <dbReference type="ARBA" id="ARBA00000900"/>
    </source>
</evidence>
<comment type="similarity">
    <text evidence="4 15">Belongs to the LTN1 family.</text>
</comment>
<dbReference type="InterPro" id="IPR054477">
    <property type="entry name" value="LTN1_E3_ligase_6th"/>
</dbReference>
<comment type="function">
    <text evidence="15">E3 ubiquitin-protein ligase. Component of the ribosome quality control complex (RQC), a ribosome-associated complex that mediates ubiquitination and extraction of incompletely synthesized nascent chains for proteasomal degradation.</text>
</comment>
<evidence type="ECO:0000256" key="3">
    <source>
        <dbReference type="ARBA" id="ARBA00004906"/>
    </source>
</evidence>
<accession>A0A7S4RCT9</accession>
<feature type="domain" description="RING-type" evidence="17">
    <location>
        <begin position="1927"/>
        <end position="1974"/>
    </location>
</feature>
<dbReference type="GO" id="GO:0043023">
    <property type="term" value="F:ribosomal large subunit binding"/>
    <property type="evidence" value="ECO:0007669"/>
    <property type="project" value="TreeGrafter"/>
</dbReference>
<dbReference type="Pfam" id="PF22999">
    <property type="entry name" value="LTN1_E3_ligase_6th"/>
    <property type="match status" value="1"/>
</dbReference>
<dbReference type="InterPro" id="IPR016024">
    <property type="entry name" value="ARM-type_fold"/>
</dbReference>
<dbReference type="InterPro" id="IPR039804">
    <property type="entry name" value="RING-CH-C4HC3_LTN1"/>
</dbReference>
<evidence type="ECO:0000256" key="11">
    <source>
        <dbReference type="ARBA" id="ARBA00022771"/>
    </source>
</evidence>
<evidence type="ECO:0000256" key="12">
    <source>
        <dbReference type="ARBA" id="ARBA00022786"/>
    </source>
</evidence>
<protein>
    <recommendedName>
        <fullName evidence="6 15">E3 ubiquitin-protein ligase listerin</fullName>
        <ecNumber evidence="5 15">2.3.2.27</ecNumber>
    </recommendedName>
    <alternativeName>
        <fullName evidence="15">RING-type E3 ubiquitin transferase listerin</fullName>
    </alternativeName>
</protein>
<reference evidence="18" key="1">
    <citation type="submission" date="2021-01" db="EMBL/GenBank/DDBJ databases">
        <authorList>
            <person name="Corre E."/>
            <person name="Pelletier E."/>
            <person name="Niang G."/>
            <person name="Scheremetjew M."/>
            <person name="Finn R."/>
            <person name="Kale V."/>
            <person name="Holt S."/>
            <person name="Cochrane G."/>
            <person name="Meng A."/>
            <person name="Brown T."/>
            <person name="Cohen L."/>
        </authorList>
    </citation>
    <scope>NUCLEOTIDE SEQUENCE</scope>
    <source>
        <strain evidence="18">GSO104</strain>
    </source>
</reference>
<evidence type="ECO:0000256" key="2">
    <source>
        <dbReference type="ARBA" id="ARBA00004514"/>
    </source>
</evidence>
<organism evidence="18">
    <name type="scientific">Ditylum brightwellii</name>
    <dbReference type="NCBI Taxonomy" id="49249"/>
    <lineage>
        <taxon>Eukaryota</taxon>
        <taxon>Sar</taxon>
        <taxon>Stramenopiles</taxon>
        <taxon>Ochrophyta</taxon>
        <taxon>Bacillariophyta</taxon>
        <taxon>Mediophyceae</taxon>
        <taxon>Lithodesmiophycidae</taxon>
        <taxon>Lithodesmiales</taxon>
        <taxon>Lithodesmiaceae</taxon>
        <taxon>Ditylum</taxon>
    </lineage>
</organism>
<sequence>MGGGKRERKSRLDKGQGGAAEFTGFAAFATPPSTTTAAAAASASLDSTQNTVGKPKKESQQQQLRPSPLYIGSDSNVTLIFRKIGQKRDAITKTRALSELSTYAFPSSSEGTASLSRQEQIQAFLHLIFLYTTKLYYDNNPSVRAEVLNVLYAAKDHVPKAWKALLLPTSTASSSDICGMIWCATVDPMTDVRRCATRLMETILAETTTSGEEEKEKEKEKEKRLTLRKSVCDHFTTILGYGRATTLHDALFSAKRRGGIDGQSKKDKKSKQQSQAGDTMTSESEKEDMEERYERVVLCVLDGLTRLVNVYPEDDFKNYDLLSATTNENDKVEDDMDKKPTAKKDMTEFYYKDALDGNFVWKHLSTSRGSFRRATYRLVASLCRHGKSLIYSNMKKLSALVPSVLTSEKDPSNFPSLIEMVLLYIASFRYKQQTLNSLPPSNNNAAWDTTQCGIDANVFMKAMCKVLKRGCYGSSAVQWGPSMLPLVALLPQEDRKLHNQFLSGLWEGHKVTIGVADTSAIIAAVAECVSFLLLRRLSRPEEKSDRRNKDDEASTVEKTEKDDEGDTEKGIKETAQYFIDALSYYLVTPKLPKASSELPQCLARDLYKLDSASYERDDCAMADVKGWFWEEGIPSVMAIDNSNGEMLRRLGLLLQNVMEYAIQEASRKGYQPVATGARIMPSNKCTMNHLFPSCKNNFCQLLERSRSSERGIMQKNETELLLSIISYCGFEYLFANDQSHEEGTDISSIVENFCLNDLLRWIISRDSSPSHSNALKIDYKIFQYCLDALPTIIQKKVVWESILKEMIKAQCNLKNVALGLSILTSGMSENASDGFGGKIENIVQCQTLENLAVEVGNSAVEHFRYLSETHHGQLSDDSDVDEEQAACLLNESIFVETCLRFEQSGPMLISTEVVRKWIETTCKANQSDSVLLFDKLPDEDGSGTNALLKALLSYALSPSSALSIVEKVQLSLESWRQGGPIWNTKGAELASSPQIFDEFRLCSSSSLKKELISEQGKDDALIDLICHSWSERAWRLHQLCTTVNESFSQSTMALIGLDDVELWKSCAEEGNAKRAECFYLCLMHFLHNIEGTDIRRKIFWGQIEPEFPPTKLMVHVLVALIDTSKILLRSMERRVSRIRQFWELLGGKDGSSPEFIEACCREVVHHLSSIVQVIYDENKSEEHFSHLTRGISVLDFLAGILFGKFERTRHEVDSGEEKALADDVNASNIVEGDILWYVKDATSKDEKRMKVKVVKVHRDDFPNLYFTIREEGGAIAGDTASERQTVANRLKAQQFPVQNETKTAVRVKETDRKRQNFEELILKHLVKSRLAIPSLQGQPHSLSQIFADCINTAISRCGLTGKAGLGSVHYDVFHIITSLEKFVCDSIARGDISDGTTVALSCLASAMGYGFFTESSTMNFDILRFKPDSSISMILSLYEDVKWLHENSSGKKELSFHRTVLIWISVAVTTIQEGDIFRKLMNVLNSIGSCLLNVSCGKSEQSLQDTLIFMETVGATQRVAHQCIDYTSDNGAEKDIMSTLTMCFTSIWQNNEDTGVFIGNTDAAIAKPVWLHPFVSILKHYLQENEENILFGSKFFSEDLVALLFTKNKRWCAFQILSVISRGKGRLYSGDTIVLPKETILRLESWKEYLEEEEAEELCEDVQVAASWLPHHLMAEIESWEEDMELHEDVLESTVIGRLLLWIACLDFLDSAAVSDMRNRGSISSYIERTGALQKILSLALRYAVINNHKDENWKSCTSMCNDDNDGYDFKVPKIATLVVFRTVEVLPTLVKKWWSDDCPRSLQSQVSEFVQYRVAPDTLKRELARINSASGIGDMEVSGSCVSREVTATYVQDECKLSVMIKIPPSFPLRNVEVDCQKTLGIAEKRWRHWALQIMRMLNSQDGSVLDALLLWKQNVDKEFEGVEPCPVCYSVLCVKTHAMPNLECKTCHNRFHTSCLYKWFQSSGKSQCVLCQQPWSGAKI</sequence>
<evidence type="ECO:0000256" key="9">
    <source>
        <dbReference type="ARBA" id="ARBA00022723"/>
    </source>
</evidence>
<dbReference type="SUPFAM" id="SSF57850">
    <property type="entry name" value="RING/U-box"/>
    <property type="match status" value="1"/>
</dbReference>
<dbReference type="EC" id="2.3.2.27" evidence="5 15"/>
<keyword evidence="10" id="KW-0677">Repeat</keyword>
<evidence type="ECO:0000313" key="18">
    <source>
        <dbReference type="EMBL" id="CAE4609911.1"/>
    </source>
</evidence>
<keyword evidence="13 15" id="KW-0862">Zinc</keyword>
<dbReference type="InterPro" id="IPR054476">
    <property type="entry name" value="Ltn1_N"/>
</dbReference>
<dbReference type="PANTHER" id="PTHR12389:SF0">
    <property type="entry name" value="E3 UBIQUITIN-PROTEIN LIGASE LISTERIN"/>
    <property type="match status" value="1"/>
</dbReference>
<feature type="region of interest" description="Disordered" evidence="16">
    <location>
        <begin position="37"/>
        <end position="68"/>
    </location>
</feature>
<dbReference type="SUPFAM" id="SSF48371">
    <property type="entry name" value="ARM repeat"/>
    <property type="match status" value="1"/>
</dbReference>
<keyword evidence="11 14" id="KW-0863">Zinc-finger</keyword>
<keyword evidence="7" id="KW-0963">Cytoplasm</keyword>
<dbReference type="Pfam" id="PF22958">
    <property type="entry name" value="Ltn1_1st"/>
    <property type="match status" value="2"/>
</dbReference>
<gene>
    <name evidence="18" type="ORF">DBRI00130_LOCUS16302</name>
</gene>
<dbReference type="Gene3D" id="3.30.40.10">
    <property type="entry name" value="Zinc/RING finger domain, C3HC4 (zinc finger)"/>
    <property type="match status" value="1"/>
</dbReference>
<evidence type="ECO:0000259" key="17">
    <source>
        <dbReference type="PROSITE" id="PS50089"/>
    </source>
</evidence>
<feature type="region of interest" description="Disordered" evidence="16">
    <location>
        <begin position="542"/>
        <end position="569"/>
    </location>
</feature>
<evidence type="ECO:0000256" key="4">
    <source>
        <dbReference type="ARBA" id="ARBA00007997"/>
    </source>
</evidence>
<evidence type="ECO:0000256" key="6">
    <source>
        <dbReference type="ARBA" id="ARBA00017157"/>
    </source>
</evidence>
<evidence type="ECO:0000256" key="13">
    <source>
        <dbReference type="ARBA" id="ARBA00022833"/>
    </source>
</evidence>
<dbReference type="GO" id="GO:0008270">
    <property type="term" value="F:zinc ion binding"/>
    <property type="evidence" value="ECO:0007669"/>
    <property type="project" value="UniProtKB-KW"/>
</dbReference>
<evidence type="ECO:0000256" key="5">
    <source>
        <dbReference type="ARBA" id="ARBA00012483"/>
    </source>
</evidence>
<comment type="subunit">
    <text evidence="15">Component of the ribosome quality control complex (RQC).</text>
</comment>
<dbReference type="Pfam" id="PF23009">
    <property type="entry name" value="UBC_like"/>
    <property type="match status" value="1"/>
</dbReference>
<dbReference type="GO" id="GO:0005829">
    <property type="term" value="C:cytosol"/>
    <property type="evidence" value="ECO:0007669"/>
    <property type="project" value="UniProtKB-SubCell"/>
</dbReference>
<proteinExistence type="inferred from homology"/>
<dbReference type="InterPro" id="IPR013083">
    <property type="entry name" value="Znf_RING/FYVE/PHD"/>
</dbReference>
<keyword evidence="8 15" id="KW-0808">Transferase</keyword>
<comment type="catalytic activity">
    <reaction evidence="1 15">
        <text>S-ubiquitinyl-[E2 ubiquitin-conjugating enzyme]-L-cysteine + [acceptor protein]-L-lysine = [E2 ubiquitin-conjugating enzyme]-L-cysteine + N(6)-ubiquitinyl-[acceptor protein]-L-lysine.</text>
        <dbReference type="EC" id="2.3.2.27"/>
    </reaction>
</comment>
<dbReference type="PANTHER" id="PTHR12389">
    <property type="entry name" value="ZINC FINGER PROTEIN 294"/>
    <property type="match status" value="1"/>
</dbReference>
<keyword evidence="12 15" id="KW-0833">Ubl conjugation pathway</keyword>
<dbReference type="GO" id="GO:0061630">
    <property type="term" value="F:ubiquitin protein ligase activity"/>
    <property type="evidence" value="ECO:0007669"/>
    <property type="project" value="UniProtKB-UniRule"/>
</dbReference>
<evidence type="ECO:0000256" key="15">
    <source>
        <dbReference type="RuleBase" id="RU367090"/>
    </source>
</evidence>
<dbReference type="InterPro" id="IPR054478">
    <property type="entry name" value="LTN1_UBC"/>
</dbReference>